<proteinExistence type="predicted"/>
<evidence type="ECO:0000313" key="4">
    <source>
        <dbReference type="EMBL" id="SEQ86472.1"/>
    </source>
</evidence>
<evidence type="ECO:0000259" key="2">
    <source>
        <dbReference type="Pfam" id="PF26334"/>
    </source>
</evidence>
<accession>A0A1H9JHY4</accession>
<dbReference type="RefSeq" id="WP_092676435.1">
    <property type="nucleotide sequence ID" value="NZ_FOGC01000007.1"/>
</dbReference>
<keyword evidence="1" id="KW-0808">Transferase</keyword>
<dbReference type="STRING" id="988801.SAMN05216522_107196"/>
<evidence type="ECO:0008006" key="6">
    <source>
        <dbReference type="Google" id="ProtNLM"/>
    </source>
</evidence>
<dbReference type="Pfam" id="PF26337">
    <property type="entry name" value="Gtf3_C"/>
    <property type="match status" value="1"/>
</dbReference>
<feature type="domain" description="Glucosyltransferase 3-like C-terminal" evidence="3">
    <location>
        <begin position="178"/>
        <end position="344"/>
    </location>
</feature>
<dbReference type="PIRSF" id="PIRSF007023">
    <property type="entry name" value="UDP-Galf_transf"/>
    <property type="match status" value="1"/>
</dbReference>
<feature type="domain" description="Glucosyltransferase 3-like N-terminal" evidence="2">
    <location>
        <begin position="3"/>
        <end position="158"/>
    </location>
</feature>
<dbReference type="InterPro" id="IPR058592">
    <property type="entry name" value="Gtf3_C"/>
</dbReference>
<dbReference type="OrthoDB" id="9790931at2"/>
<protein>
    <recommendedName>
        <fullName evidence="6">Beta-1,6-galactofuranosyltransferase</fullName>
    </recommendedName>
</protein>
<keyword evidence="5" id="KW-1185">Reference proteome</keyword>
<dbReference type="Gene3D" id="3.40.50.2000">
    <property type="entry name" value="Glycogen Phosphorylase B"/>
    <property type="match status" value="2"/>
</dbReference>
<dbReference type="AlphaFoldDB" id="A0A1H9JHY4"/>
<dbReference type="Pfam" id="PF26334">
    <property type="entry name" value="Gtf3_N"/>
    <property type="match status" value="1"/>
</dbReference>
<organism evidence="4 5">
    <name type="scientific">Rosenbergiella nectarea</name>
    <dbReference type="NCBI Taxonomy" id="988801"/>
    <lineage>
        <taxon>Bacteria</taxon>
        <taxon>Pseudomonadati</taxon>
        <taxon>Pseudomonadota</taxon>
        <taxon>Gammaproteobacteria</taxon>
        <taxon>Enterobacterales</taxon>
        <taxon>Erwiniaceae</taxon>
        <taxon>Rosenbergiella</taxon>
    </lineage>
</organism>
<dbReference type="InterPro" id="IPR058591">
    <property type="entry name" value="Gtf3_N"/>
</dbReference>
<evidence type="ECO:0000313" key="5">
    <source>
        <dbReference type="Proteomes" id="UP000242515"/>
    </source>
</evidence>
<dbReference type="Proteomes" id="UP000242515">
    <property type="component" value="Unassembled WGS sequence"/>
</dbReference>
<evidence type="ECO:0000259" key="3">
    <source>
        <dbReference type="Pfam" id="PF26337"/>
    </source>
</evidence>
<evidence type="ECO:0000256" key="1">
    <source>
        <dbReference type="ARBA" id="ARBA00022679"/>
    </source>
</evidence>
<gene>
    <name evidence="4" type="ORF">SAMN05216522_107196</name>
</gene>
<reference evidence="5" key="1">
    <citation type="submission" date="2016-10" db="EMBL/GenBank/DDBJ databases">
        <authorList>
            <person name="Varghese N."/>
            <person name="Submissions S."/>
        </authorList>
    </citation>
    <scope>NUCLEOTIDE SEQUENCE [LARGE SCALE GENOMIC DNA]</scope>
    <source>
        <strain evidence="5">8N4</strain>
    </source>
</reference>
<dbReference type="EMBL" id="FOGC01000007">
    <property type="protein sequence ID" value="SEQ86472.1"/>
    <property type="molecule type" value="Genomic_DNA"/>
</dbReference>
<sequence length="353" mass="39888">MTVWITKADVPENYYTISSGYIANRDMAYFSSDLGVKPLKYNTNCIRNASKVSIEGIIENVLSPISPGDIVFVQFPTWLDYGIESLLIKKLIALSDVKVSLVLWDVIAWLFDDSDRDFTGDNEFQLMNQCQLVISPNEKMTDRLVKDGGIKTKIISMGLSDYYCEVPPSFKKQFKKELTFVGSLNKTDFSNYDGRFLINLIGNPNDLTEEERNQSNLNIMGELNNSDIPGQLNAGFGLVSYHNSNKRVEKSYFGGAERYGQFNNPFKLSLYLASGLPVIVDRYSPHAERIKKDGLGLVINELNDINEVVGSIDESQYNRMVENVWNYSLKLRSGFFSNNILRKAILYLSDGGD</sequence>
<name>A0A1H9JHY4_9GAMM</name>